<evidence type="ECO:0000313" key="2">
    <source>
        <dbReference type="EMBL" id="ALI35887.1"/>
    </source>
</evidence>
<dbReference type="KEGG" id="taa:NMY3_01684"/>
<organism evidence="2 3">
    <name type="scientific">Candidatus Nitrosocosmicus oleophilus</name>
    <dbReference type="NCBI Taxonomy" id="1353260"/>
    <lineage>
        <taxon>Archaea</taxon>
        <taxon>Nitrososphaerota</taxon>
        <taxon>Nitrososphaeria</taxon>
        <taxon>Nitrososphaerales</taxon>
        <taxon>Nitrososphaeraceae</taxon>
        <taxon>Candidatus Nitrosocosmicus</taxon>
    </lineage>
</organism>
<keyword evidence="3" id="KW-1185">Reference proteome</keyword>
<dbReference type="RefSeq" id="WP_196818261.1">
    <property type="nucleotide sequence ID" value="NZ_CP012850.1"/>
</dbReference>
<accession>A0A654LXZ7</accession>
<proteinExistence type="predicted"/>
<evidence type="ECO:0000313" key="3">
    <source>
        <dbReference type="Proteomes" id="UP000058925"/>
    </source>
</evidence>
<dbReference type="AlphaFoldDB" id="A0A654LXZ7"/>
<dbReference type="GeneID" id="60421700"/>
<evidence type="ECO:0000256" key="1">
    <source>
        <dbReference type="SAM" id="MobiDB-lite"/>
    </source>
</evidence>
<dbReference type="EMBL" id="CP012850">
    <property type="protein sequence ID" value="ALI35887.1"/>
    <property type="molecule type" value="Genomic_DNA"/>
</dbReference>
<sequence length="52" mass="5556">MTDNIVDDAAKKMKNAAQDAEAKAETAQDHAEGKPSSETLNKAKVKIKDALD</sequence>
<reference evidence="3" key="1">
    <citation type="submission" date="2015-10" db="EMBL/GenBank/DDBJ databases">
        <title>Niche specialization of a soil ammonia-oxidizing archaeon, Candidatus Nitrosocosmicus oleophilus.</title>
        <authorList>
            <person name="Jung M.-Y."/>
            <person name="Rhee S.-K."/>
        </authorList>
    </citation>
    <scope>NUCLEOTIDE SEQUENCE [LARGE SCALE GENOMIC DNA]</scope>
    <source>
        <strain evidence="3">MY3</strain>
    </source>
</reference>
<feature type="compositionally biased region" description="Basic and acidic residues" evidence="1">
    <location>
        <begin position="20"/>
        <end position="35"/>
    </location>
</feature>
<protein>
    <submittedName>
        <fullName evidence="2">Uncharacterized protein</fullName>
    </submittedName>
</protein>
<name>A0A654LXZ7_9ARCH</name>
<dbReference type="Proteomes" id="UP000058925">
    <property type="component" value="Chromosome"/>
</dbReference>
<gene>
    <name evidence="2" type="ORF">NMY3_01684</name>
</gene>
<feature type="region of interest" description="Disordered" evidence="1">
    <location>
        <begin position="12"/>
        <end position="52"/>
    </location>
</feature>